<comment type="similarity">
    <text evidence="3">Belongs to the paxM FAD-dependent monooxygenase family.</text>
</comment>
<dbReference type="PRINTS" id="PR00420">
    <property type="entry name" value="RNGMNOXGNASE"/>
</dbReference>
<feature type="region of interest" description="Disordered" evidence="7">
    <location>
        <begin position="341"/>
        <end position="366"/>
    </location>
</feature>
<name>A0AAI8YLW5_9PEZI</name>
<dbReference type="Pfam" id="PF01494">
    <property type="entry name" value="FAD_binding_3"/>
    <property type="match status" value="1"/>
</dbReference>
<evidence type="ECO:0000256" key="1">
    <source>
        <dbReference type="ARBA" id="ARBA00001974"/>
    </source>
</evidence>
<keyword evidence="10" id="KW-1185">Reference proteome</keyword>
<evidence type="ECO:0000256" key="2">
    <source>
        <dbReference type="ARBA" id="ARBA00005179"/>
    </source>
</evidence>
<keyword evidence="6" id="KW-0560">Oxidoreductase</keyword>
<evidence type="ECO:0000256" key="5">
    <source>
        <dbReference type="ARBA" id="ARBA00022827"/>
    </source>
</evidence>
<evidence type="ECO:0000256" key="6">
    <source>
        <dbReference type="ARBA" id="ARBA00023002"/>
    </source>
</evidence>
<dbReference type="Proteomes" id="UP001295740">
    <property type="component" value="Unassembled WGS sequence"/>
</dbReference>
<dbReference type="InterPro" id="IPR050562">
    <property type="entry name" value="FAD_mOase_fung"/>
</dbReference>
<dbReference type="InterPro" id="IPR036188">
    <property type="entry name" value="FAD/NAD-bd_sf"/>
</dbReference>
<evidence type="ECO:0000313" key="10">
    <source>
        <dbReference type="Proteomes" id="UP001295740"/>
    </source>
</evidence>
<evidence type="ECO:0000313" key="9">
    <source>
        <dbReference type="EMBL" id="CAJ2512077.1"/>
    </source>
</evidence>
<keyword evidence="4" id="KW-0285">Flavoprotein</keyword>
<protein>
    <submittedName>
        <fullName evidence="9">Uu.00g077020.m01.CDS01</fullName>
    </submittedName>
</protein>
<dbReference type="GO" id="GO:0004497">
    <property type="term" value="F:monooxygenase activity"/>
    <property type="evidence" value="ECO:0007669"/>
    <property type="project" value="InterPro"/>
</dbReference>
<comment type="caution">
    <text evidence="9">The sequence shown here is derived from an EMBL/GenBank/DDBJ whole genome shotgun (WGS) entry which is preliminary data.</text>
</comment>
<evidence type="ECO:0000256" key="4">
    <source>
        <dbReference type="ARBA" id="ARBA00022630"/>
    </source>
</evidence>
<dbReference type="PANTHER" id="PTHR47356:SF2">
    <property type="entry name" value="FAD-BINDING DOMAIN-CONTAINING PROTEIN-RELATED"/>
    <property type="match status" value="1"/>
</dbReference>
<keyword evidence="5" id="KW-0274">FAD</keyword>
<dbReference type="GO" id="GO:0071949">
    <property type="term" value="F:FAD binding"/>
    <property type="evidence" value="ECO:0007669"/>
    <property type="project" value="InterPro"/>
</dbReference>
<comment type="pathway">
    <text evidence="2">Secondary metabolite biosynthesis.</text>
</comment>
<accession>A0AAI8YLW5</accession>
<comment type="cofactor">
    <cofactor evidence="1">
        <name>FAD</name>
        <dbReference type="ChEBI" id="CHEBI:57692"/>
    </cofactor>
</comment>
<gene>
    <name evidence="9" type="ORF">KHLLAP_LOCUS12545</name>
</gene>
<evidence type="ECO:0000256" key="7">
    <source>
        <dbReference type="SAM" id="MobiDB-lite"/>
    </source>
</evidence>
<dbReference type="AlphaFoldDB" id="A0AAI8YLW5"/>
<feature type="domain" description="FAD-binding" evidence="8">
    <location>
        <begin position="8"/>
        <end position="336"/>
    </location>
</feature>
<organism evidence="9 10">
    <name type="scientific">Anthostomella pinea</name>
    <dbReference type="NCBI Taxonomy" id="933095"/>
    <lineage>
        <taxon>Eukaryota</taxon>
        <taxon>Fungi</taxon>
        <taxon>Dikarya</taxon>
        <taxon>Ascomycota</taxon>
        <taxon>Pezizomycotina</taxon>
        <taxon>Sordariomycetes</taxon>
        <taxon>Xylariomycetidae</taxon>
        <taxon>Xylariales</taxon>
        <taxon>Xylariaceae</taxon>
        <taxon>Anthostomella</taxon>
    </lineage>
</organism>
<dbReference type="EMBL" id="CAUWAG010000018">
    <property type="protein sequence ID" value="CAJ2512077.1"/>
    <property type="molecule type" value="Genomic_DNA"/>
</dbReference>
<dbReference type="Gene3D" id="3.50.50.60">
    <property type="entry name" value="FAD/NAD(P)-binding domain"/>
    <property type="match status" value="1"/>
</dbReference>
<reference evidence="9" key="1">
    <citation type="submission" date="2023-10" db="EMBL/GenBank/DDBJ databases">
        <authorList>
            <person name="Hackl T."/>
        </authorList>
    </citation>
    <scope>NUCLEOTIDE SEQUENCE</scope>
</reference>
<evidence type="ECO:0000259" key="8">
    <source>
        <dbReference type="Pfam" id="PF01494"/>
    </source>
</evidence>
<sequence length="463" mass="51055">MTRPPFRAIIVGGGPVGLTAAHALSKAGIDFVLLERRLAVVEDVGASLVVMPSTSRVFSQLGILDRFRAIGAAVERLFATTLEGKKLYEIDPFLFMAANHGDTPRVCHRAFLLRILFEGLDQSARSRILTNKEIVDISLDDAGVDVHCADGTHYKGVIAIGADGANSYVREVMRGQALKSTPAAAINPANPFLAEFRVLFFTFPPPSSLKTGIAYESHGQGASTQLVSRGDRAWLFVYEPLPEPTRGRVSYTHDDVVACAQRWGHLTVGGNLKVGDLFKLRYHGSMVNVEEGHVEHWSWNRFVLVGDSVRKLSPPTGMGYNNGVQDVVALTNELRHIVFPPADNRASSDGDEEEESKGEEPGPTVETLSGAFRRYETVRQEGSKNDMWASGIYLRQGVWHSRLYWLADRYILPWLPVGPLSWAFARMLSANLRSAQVLDFVEGEEPFKGSMPWVHPMARPSDA</sequence>
<dbReference type="InterPro" id="IPR002938">
    <property type="entry name" value="FAD-bd"/>
</dbReference>
<dbReference type="PANTHER" id="PTHR47356">
    <property type="entry name" value="FAD-DEPENDENT MONOOXYGENASE ASQG-RELATED"/>
    <property type="match status" value="1"/>
</dbReference>
<proteinExistence type="inferred from homology"/>
<evidence type="ECO:0000256" key="3">
    <source>
        <dbReference type="ARBA" id="ARBA00007992"/>
    </source>
</evidence>
<dbReference type="SUPFAM" id="SSF51905">
    <property type="entry name" value="FAD/NAD(P)-binding domain"/>
    <property type="match status" value="1"/>
</dbReference>